<accession>A0A8T0HWL3</accession>
<gene>
    <name evidence="2" type="ORF">KC19_VG292300</name>
</gene>
<keyword evidence="3" id="KW-1185">Reference proteome</keyword>
<name>A0A8T0HWL3_CERPU</name>
<sequence>MKKVWHYDLKDALSTICVRIFQRPVYKQGAMDKEPLEQNLADSPSGESIASRPPSSRRGTVRGQRQEGNQGCHTATGSEPGDATEVERGNVNRQRRLQLFKRYLSRRAEELWDVRMKRMSIEEVQEWIGKERLVTVEAMQAEAHSRLRPGPS</sequence>
<evidence type="ECO:0000313" key="3">
    <source>
        <dbReference type="Proteomes" id="UP000822688"/>
    </source>
</evidence>
<reference evidence="2" key="1">
    <citation type="submission" date="2020-06" db="EMBL/GenBank/DDBJ databases">
        <title>WGS assembly of Ceratodon purpureus strain R40.</title>
        <authorList>
            <person name="Carey S.B."/>
            <person name="Jenkins J."/>
            <person name="Shu S."/>
            <person name="Lovell J.T."/>
            <person name="Sreedasyam A."/>
            <person name="Maumus F."/>
            <person name="Tiley G.P."/>
            <person name="Fernandez-Pozo N."/>
            <person name="Barry K."/>
            <person name="Chen C."/>
            <person name="Wang M."/>
            <person name="Lipzen A."/>
            <person name="Daum C."/>
            <person name="Saski C.A."/>
            <person name="Payton A.C."/>
            <person name="Mcbreen J.C."/>
            <person name="Conrad R.E."/>
            <person name="Kollar L.M."/>
            <person name="Olsson S."/>
            <person name="Huttunen S."/>
            <person name="Landis J.B."/>
            <person name="Wickett N.J."/>
            <person name="Johnson M.G."/>
            <person name="Rensing S.A."/>
            <person name="Grimwood J."/>
            <person name="Schmutz J."/>
            <person name="Mcdaniel S.F."/>
        </authorList>
    </citation>
    <scope>NUCLEOTIDE SEQUENCE</scope>
    <source>
        <strain evidence="2">R40</strain>
    </source>
</reference>
<feature type="compositionally biased region" description="Polar residues" evidence="1">
    <location>
        <begin position="66"/>
        <end position="77"/>
    </location>
</feature>
<protein>
    <submittedName>
        <fullName evidence="2">Uncharacterized protein</fullName>
    </submittedName>
</protein>
<feature type="region of interest" description="Disordered" evidence="1">
    <location>
        <begin position="37"/>
        <end position="91"/>
    </location>
</feature>
<dbReference type="AlphaFoldDB" id="A0A8T0HWL3"/>
<dbReference type="Proteomes" id="UP000822688">
    <property type="component" value="Chromosome V"/>
</dbReference>
<dbReference type="EMBL" id="CM026426">
    <property type="protein sequence ID" value="KAG0574798.1"/>
    <property type="molecule type" value="Genomic_DNA"/>
</dbReference>
<evidence type="ECO:0000313" key="2">
    <source>
        <dbReference type="EMBL" id="KAG0574798.1"/>
    </source>
</evidence>
<organism evidence="2 3">
    <name type="scientific">Ceratodon purpureus</name>
    <name type="common">Fire moss</name>
    <name type="synonym">Dicranum purpureum</name>
    <dbReference type="NCBI Taxonomy" id="3225"/>
    <lineage>
        <taxon>Eukaryota</taxon>
        <taxon>Viridiplantae</taxon>
        <taxon>Streptophyta</taxon>
        <taxon>Embryophyta</taxon>
        <taxon>Bryophyta</taxon>
        <taxon>Bryophytina</taxon>
        <taxon>Bryopsida</taxon>
        <taxon>Dicranidae</taxon>
        <taxon>Pseudoditrichales</taxon>
        <taxon>Ditrichaceae</taxon>
        <taxon>Ceratodon</taxon>
    </lineage>
</organism>
<proteinExistence type="predicted"/>
<comment type="caution">
    <text evidence="2">The sequence shown here is derived from an EMBL/GenBank/DDBJ whole genome shotgun (WGS) entry which is preliminary data.</text>
</comment>
<evidence type="ECO:0000256" key="1">
    <source>
        <dbReference type="SAM" id="MobiDB-lite"/>
    </source>
</evidence>
<feature type="compositionally biased region" description="Polar residues" evidence="1">
    <location>
        <begin position="40"/>
        <end position="58"/>
    </location>
</feature>